<protein>
    <recommendedName>
        <fullName evidence="9">ATP-dependent DNA helicase</fullName>
        <ecNumber evidence="9">3.6.4.12</ecNumber>
    </recommendedName>
</protein>
<keyword evidence="14" id="KW-1185">Reference proteome</keyword>
<evidence type="ECO:0000256" key="6">
    <source>
        <dbReference type="ARBA" id="ARBA00022840"/>
    </source>
</evidence>
<comment type="subunit">
    <text evidence="9">Interacts with the MHF histone-fold complex to form the FANCM-MHF complex.</text>
</comment>
<dbReference type="GO" id="GO:0000400">
    <property type="term" value="F:four-way junction DNA binding"/>
    <property type="evidence" value="ECO:0007669"/>
    <property type="project" value="TreeGrafter"/>
</dbReference>
<dbReference type="GO" id="GO:0036297">
    <property type="term" value="P:interstrand cross-link repair"/>
    <property type="evidence" value="ECO:0007669"/>
    <property type="project" value="EnsemblFungi"/>
</dbReference>
<proteinExistence type="inferred from homology"/>
<feature type="region of interest" description="Disordered" evidence="10">
    <location>
        <begin position="975"/>
        <end position="1006"/>
    </location>
</feature>
<dbReference type="KEGG" id="tdl:TDEL_0H03170"/>
<dbReference type="InterPro" id="IPR006935">
    <property type="entry name" value="Helicase/UvrB_N"/>
</dbReference>
<evidence type="ECO:0000256" key="2">
    <source>
        <dbReference type="ARBA" id="ARBA00009889"/>
    </source>
</evidence>
<evidence type="ECO:0000256" key="10">
    <source>
        <dbReference type="SAM" id="MobiDB-lite"/>
    </source>
</evidence>
<dbReference type="GO" id="GO:0009378">
    <property type="term" value="F:four-way junction helicase activity"/>
    <property type="evidence" value="ECO:0007669"/>
    <property type="project" value="TreeGrafter"/>
</dbReference>
<evidence type="ECO:0000259" key="12">
    <source>
        <dbReference type="PROSITE" id="PS51194"/>
    </source>
</evidence>
<keyword evidence="7" id="KW-0539">Nucleus</keyword>
<feature type="compositionally biased region" description="Polar residues" evidence="10">
    <location>
        <begin position="802"/>
        <end position="823"/>
    </location>
</feature>
<feature type="region of interest" description="Disordered" evidence="10">
    <location>
        <begin position="522"/>
        <end position="555"/>
    </location>
</feature>
<dbReference type="SUPFAM" id="SSF52540">
    <property type="entry name" value="P-loop containing nucleoside triphosphate hydrolases"/>
    <property type="match status" value="1"/>
</dbReference>
<dbReference type="Pfam" id="PF04851">
    <property type="entry name" value="ResIII"/>
    <property type="match status" value="1"/>
</dbReference>
<comment type="function">
    <text evidence="9">ATP-dependent DNA helicase involved in DNA damage repair by homologous recombination and in genome maintenance. Capable of unwinding D-loops. Plays a role in limiting crossover recombinants during mitotic DNA double-strand break (DSB) repair. Component of a FANCM-MHF complex which promotes gene conversion at blocked replication forks, probably by reversal of the stalled fork.</text>
</comment>
<evidence type="ECO:0000313" key="14">
    <source>
        <dbReference type="Proteomes" id="UP000005627"/>
    </source>
</evidence>
<dbReference type="SMART" id="SM00490">
    <property type="entry name" value="HELICc"/>
    <property type="match status" value="1"/>
</dbReference>
<dbReference type="InParanoid" id="G8ZZY2"/>
<comment type="catalytic activity">
    <reaction evidence="8 9">
        <text>ATP + H2O = ADP + phosphate + H(+)</text>
        <dbReference type="Rhea" id="RHEA:13065"/>
        <dbReference type="ChEBI" id="CHEBI:15377"/>
        <dbReference type="ChEBI" id="CHEBI:15378"/>
        <dbReference type="ChEBI" id="CHEBI:30616"/>
        <dbReference type="ChEBI" id="CHEBI:43474"/>
        <dbReference type="ChEBI" id="CHEBI:456216"/>
        <dbReference type="EC" id="3.6.4.12"/>
    </reaction>
</comment>
<feature type="compositionally biased region" description="Polar residues" evidence="10">
    <location>
        <begin position="982"/>
        <end position="991"/>
    </location>
</feature>
<reference evidence="13 14" key="1">
    <citation type="journal article" date="2011" name="Proc. Natl. Acad. Sci. U.S.A.">
        <title>Evolutionary erosion of yeast sex chromosomes by mating-type switching accidents.</title>
        <authorList>
            <person name="Gordon J.L."/>
            <person name="Armisen D."/>
            <person name="Proux-Wera E."/>
            <person name="Oheigeartaigh S.S."/>
            <person name="Byrne K.P."/>
            <person name="Wolfe K.H."/>
        </authorList>
    </citation>
    <scope>NUCLEOTIDE SEQUENCE [LARGE SCALE GENOMIC DNA]</scope>
    <source>
        <strain evidence="14">ATCC 10662 / CBS 1146 / NBRC 0425 / NCYC 2629 / NRRL Y-866</strain>
    </source>
</reference>
<dbReference type="GO" id="GO:0045003">
    <property type="term" value="P:double-strand break repair via synthesis-dependent strand annealing"/>
    <property type="evidence" value="ECO:0007669"/>
    <property type="project" value="TreeGrafter"/>
</dbReference>
<dbReference type="eggNOG" id="KOG0354">
    <property type="taxonomic scope" value="Eukaryota"/>
</dbReference>
<dbReference type="EMBL" id="HE616749">
    <property type="protein sequence ID" value="CCE94176.1"/>
    <property type="molecule type" value="Genomic_DNA"/>
</dbReference>
<dbReference type="HOGENOM" id="CLU_002513_1_0_1"/>
<feature type="compositionally biased region" description="Polar residues" evidence="10">
    <location>
        <begin position="543"/>
        <end position="555"/>
    </location>
</feature>
<comment type="subcellular location">
    <subcellularLocation>
        <location evidence="1 9">Nucleus</location>
    </subcellularLocation>
</comment>
<dbReference type="OrthoDB" id="164902at2759"/>
<dbReference type="PANTHER" id="PTHR14025">
    <property type="entry name" value="FANCONI ANEMIA GROUP M FANCM FAMILY MEMBER"/>
    <property type="match status" value="1"/>
</dbReference>
<dbReference type="GO" id="GO:0033677">
    <property type="term" value="F:DNA/RNA helicase activity"/>
    <property type="evidence" value="ECO:0007669"/>
    <property type="project" value="EnsemblFungi"/>
</dbReference>
<dbReference type="GO" id="GO:0005524">
    <property type="term" value="F:ATP binding"/>
    <property type="evidence" value="ECO:0007669"/>
    <property type="project" value="UniProtKB-UniRule"/>
</dbReference>
<dbReference type="SMR" id="G8ZZY2"/>
<dbReference type="RefSeq" id="XP_003683387.1">
    <property type="nucleotide sequence ID" value="XM_003683339.1"/>
</dbReference>
<dbReference type="InterPro" id="IPR044749">
    <property type="entry name" value="FANCM_DEXDc"/>
</dbReference>
<keyword evidence="4" id="KW-0378">Hydrolase</keyword>
<dbReference type="PANTHER" id="PTHR14025:SF20">
    <property type="entry name" value="FANCONI ANEMIA GROUP M PROTEIN"/>
    <property type="match status" value="1"/>
</dbReference>
<dbReference type="AlphaFoldDB" id="G8ZZY2"/>
<dbReference type="InterPro" id="IPR014001">
    <property type="entry name" value="Helicase_ATP-bd"/>
</dbReference>
<name>G8ZZY2_TORDE</name>
<organism evidence="13 14">
    <name type="scientific">Torulaspora delbrueckii</name>
    <name type="common">Yeast</name>
    <name type="synonym">Candida colliculosa</name>
    <dbReference type="NCBI Taxonomy" id="4950"/>
    <lineage>
        <taxon>Eukaryota</taxon>
        <taxon>Fungi</taxon>
        <taxon>Dikarya</taxon>
        <taxon>Ascomycota</taxon>
        <taxon>Saccharomycotina</taxon>
        <taxon>Saccharomycetes</taxon>
        <taxon>Saccharomycetales</taxon>
        <taxon>Saccharomycetaceae</taxon>
        <taxon>Torulaspora</taxon>
    </lineage>
</organism>
<dbReference type="InterPro" id="IPR039686">
    <property type="entry name" value="FANCM/Mph1-like_ID"/>
</dbReference>
<dbReference type="EC" id="3.6.4.12" evidence="9"/>
<dbReference type="InterPro" id="IPR027417">
    <property type="entry name" value="P-loop_NTPase"/>
</dbReference>
<feature type="domain" description="Helicase C-terminal" evidence="12">
    <location>
        <begin position="437"/>
        <end position="659"/>
    </location>
</feature>
<dbReference type="PROSITE" id="PS51192">
    <property type="entry name" value="HELICASE_ATP_BIND_1"/>
    <property type="match status" value="1"/>
</dbReference>
<dbReference type="STRING" id="1076872.G8ZZY2"/>
<dbReference type="GO" id="GO:0016887">
    <property type="term" value="F:ATP hydrolysis activity"/>
    <property type="evidence" value="ECO:0007669"/>
    <property type="project" value="RHEA"/>
</dbReference>
<dbReference type="PROSITE" id="PS51194">
    <property type="entry name" value="HELICASE_CTER"/>
    <property type="match status" value="1"/>
</dbReference>
<gene>
    <name evidence="13" type="primary">TDEL0H03170</name>
    <name evidence="13" type="ORF">TDEL_0H03170</name>
</gene>
<dbReference type="GO" id="GO:0005634">
    <property type="term" value="C:nucleus"/>
    <property type="evidence" value="ECO:0007669"/>
    <property type="project" value="UniProtKB-SubCell"/>
</dbReference>
<sequence>MVGADDSFDDINEEELESLCGNNVNRIVHETVIRKSMPVQKDLTGRTIEGQKSIYEEIRQEVTFGPTHHKLVQDALGHYVYPTNFEVREYQFDIVRKALFQNTLCAIPTGMGKTFIASTVMLNFFRWSQSGKIIFTAPTRPLVAQQIKACLGITGIPQDQTAILLDKSRKNREEIWEEKRVFFTTPQVMENDLKRGVLHPKDIITIVIDEAHRATGSYAYTNIIKFVSRFNTSYRVLALTATPGTDLIGVQEVVNNLEISKIEARTEESADIVRYMRKKSRAKIEVSPTVEIEDIIEQIGIAILPVLSQAIELKIYEDCNPSQINAFKAMQQSQKIIANPGIPEGIKWRNFFILQLLNHVGQMLKRIKIYGIRTFYNYFIDKHKEFTTKYSLGKSTNKTAAEFYYNPILTTMMKQCESLLSNPKFLGHGKLNHVREELADFFSDIGSNSRVIIFTELRESALEIVKCVDTMNEPGHPYQVRPHIFIGQAKGKEGFDEVTFARKNQPKGRKKADRLKRLEEEKQLEEDRKLKKTQAKLERGTRRTGSSEEAQLNGMTQKQQKEVIMKFKNGEYNVLVCTSIGEEGLDIGEVDLIICYDTTSSPIKNIQRMGRTGRKRDGRIVLLFSSNESLKFEQAMKDYEKLQYLICQNNLQYKKSDRIIPSDINPICREEHINIDEDAQVVNEMEDTEEVIRYATQCMLGKKPKRRERKKKGPKKEKQFFMPDNVNTGIATANTLVKKVTSRKKEVKSVVLDKELPSLDPAELSPLEGSSPVKLEFDDDYSAFGKKSNSERLPICGGSTYGTGVQSEPPSPEKTSSDTNISLGQKMDDDDRWHINPVANKRKLKVEVSTSATTKKPKREPTQNSNSNSQTDDDGLLTIQEREYFLRKYSAAHTVSIDTIPNFKRYTKIVNIPHSYHNQKIQRLFEDLRHNKKVRTIEMNRTKCIARGLQSGIVNGDAQLTSVIVENDEISYIAKTRKKQSSQENSGISRTSSKELDELLNSDSDF</sequence>
<evidence type="ECO:0000256" key="7">
    <source>
        <dbReference type="ARBA" id="ARBA00023242"/>
    </source>
</evidence>
<keyword evidence="3" id="KW-0547">Nucleotide-binding</keyword>
<dbReference type="Proteomes" id="UP000005627">
    <property type="component" value="Chromosome 8"/>
</dbReference>
<dbReference type="FunFam" id="3.40.50.300:FF:000861">
    <property type="entry name" value="Fanconi anemia, complementation group M"/>
    <property type="match status" value="1"/>
</dbReference>
<accession>G8ZZY2</accession>
<comment type="similarity">
    <text evidence="2 9">Belongs to the DEAD box helicase family. DEAH subfamily. FANCM sub-subfamily.</text>
</comment>
<dbReference type="GeneID" id="11501419"/>
<dbReference type="InterPro" id="IPR001650">
    <property type="entry name" value="Helicase_C-like"/>
</dbReference>
<dbReference type="SMART" id="SM00487">
    <property type="entry name" value="DEXDc"/>
    <property type="match status" value="1"/>
</dbReference>
<evidence type="ECO:0000256" key="8">
    <source>
        <dbReference type="ARBA" id="ARBA00047995"/>
    </source>
</evidence>
<dbReference type="GO" id="GO:0033567">
    <property type="term" value="P:DNA replication, Okazaki fragment processing"/>
    <property type="evidence" value="ECO:0007669"/>
    <property type="project" value="EnsemblFungi"/>
</dbReference>
<dbReference type="CDD" id="cd18033">
    <property type="entry name" value="DEXDc_FANCM"/>
    <property type="match status" value="1"/>
</dbReference>
<evidence type="ECO:0000259" key="11">
    <source>
        <dbReference type="PROSITE" id="PS51192"/>
    </source>
</evidence>
<feature type="compositionally biased region" description="Basic and acidic residues" evidence="10">
    <location>
        <begin position="522"/>
        <end position="541"/>
    </location>
</feature>
<dbReference type="GO" id="GO:0007535">
    <property type="term" value="P:donor selection"/>
    <property type="evidence" value="ECO:0007669"/>
    <property type="project" value="EnsemblFungi"/>
</dbReference>
<evidence type="ECO:0000256" key="1">
    <source>
        <dbReference type="ARBA" id="ARBA00004123"/>
    </source>
</evidence>
<dbReference type="Pfam" id="PF00271">
    <property type="entry name" value="Helicase_C"/>
    <property type="match status" value="1"/>
</dbReference>
<evidence type="ECO:0000256" key="3">
    <source>
        <dbReference type="ARBA" id="ARBA00022741"/>
    </source>
</evidence>
<feature type="domain" description="Helicase ATP-binding" evidence="11">
    <location>
        <begin position="94"/>
        <end position="261"/>
    </location>
</feature>
<dbReference type="GO" id="GO:0070336">
    <property type="term" value="F:flap-structured DNA binding"/>
    <property type="evidence" value="ECO:0007669"/>
    <property type="project" value="EnsemblFungi"/>
</dbReference>
<evidence type="ECO:0000313" key="13">
    <source>
        <dbReference type="EMBL" id="CCE94176.1"/>
    </source>
</evidence>
<feature type="region of interest" description="Disordered" evidence="10">
    <location>
        <begin position="788"/>
        <end position="876"/>
    </location>
</feature>
<keyword evidence="6" id="KW-0067">ATP-binding</keyword>
<keyword evidence="5" id="KW-0347">Helicase</keyword>
<dbReference type="Gene3D" id="3.40.50.300">
    <property type="entry name" value="P-loop containing nucleotide triphosphate hydrolases"/>
    <property type="match status" value="2"/>
</dbReference>
<dbReference type="FunCoup" id="G8ZZY2">
    <property type="interactions" value="276"/>
</dbReference>
<evidence type="ECO:0000256" key="9">
    <source>
        <dbReference type="RuleBase" id="RU367027"/>
    </source>
</evidence>
<dbReference type="GO" id="GO:0060543">
    <property type="term" value="P:negative regulation of strand invasion"/>
    <property type="evidence" value="ECO:0007669"/>
    <property type="project" value="EnsemblFungi"/>
</dbReference>
<dbReference type="CDD" id="cd12091">
    <property type="entry name" value="FANCM_ID"/>
    <property type="match status" value="1"/>
</dbReference>
<evidence type="ECO:0000256" key="5">
    <source>
        <dbReference type="ARBA" id="ARBA00022806"/>
    </source>
</evidence>
<dbReference type="GO" id="GO:0043138">
    <property type="term" value="F:3'-5' DNA helicase activity"/>
    <property type="evidence" value="ECO:0007669"/>
    <property type="project" value="EnsemblFungi"/>
</dbReference>
<evidence type="ECO:0000256" key="4">
    <source>
        <dbReference type="ARBA" id="ARBA00022801"/>
    </source>
</evidence>